<keyword evidence="11 12" id="KW-1006">Bacterial flagellum protein export</keyword>
<evidence type="ECO:0000256" key="11">
    <source>
        <dbReference type="ARBA" id="ARBA00023225"/>
    </source>
</evidence>
<dbReference type="NCBIfam" id="TIGR01103">
    <property type="entry name" value="fliP"/>
    <property type="match status" value="1"/>
</dbReference>
<dbReference type="GO" id="GO:0009306">
    <property type="term" value="P:protein secretion"/>
    <property type="evidence" value="ECO:0007669"/>
    <property type="project" value="UniProtKB-UniRule"/>
</dbReference>
<reference evidence="14 15" key="1">
    <citation type="submission" date="2017-08" db="EMBL/GenBank/DDBJ databases">
        <title>Infants hospitalized years apart are colonized by the same room-sourced microbial strains.</title>
        <authorList>
            <person name="Brooks B."/>
            <person name="Olm M.R."/>
            <person name="Firek B.A."/>
            <person name="Baker R."/>
            <person name="Thomas B.C."/>
            <person name="Morowitz M.J."/>
            <person name="Banfield J.F."/>
        </authorList>
    </citation>
    <scope>NUCLEOTIDE SEQUENCE [LARGE SCALE GENOMIC DNA]</scope>
    <source>
        <strain evidence="14">S2_005_002_R2_29</strain>
    </source>
</reference>
<dbReference type="AlphaFoldDB" id="A0A2W5PUL8"/>
<proteinExistence type="inferred from homology"/>
<dbReference type="Proteomes" id="UP000249417">
    <property type="component" value="Unassembled WGS sequence"/>
</dbReference>
<feature type="transmembrane region" description="Helical" evidence="12">
    <location>
        <begin position="193"/>
        <end position="215"/>
    </location>
</feature>
<comment type="caution">
    <text evidence="14">The sequence shown here is derived from an EMBL/GenBank/DDBJ whole genome shotgun (WGS) entry which is preliminary data.</text>
</comment>
<keyword evidence="6 12" id="KW-1005">Bacterial flagellum biogenesis</keyword>
<evidence type="ECO:0000256" key="12">
    <source>
        <dbReference type="RuleBase" id="RU362069"/>
    </source>
</evidence>
<keyword evidence="10" id="KW-0975">Bacterial flagellum</keyword>
<feature type="chain" id="PRO_5015908655" description="Flagellar biosynthetic protein FliP" evidence="13">
    <location>
        <begin position="31"/>
        <end position="260"/>
    </location>
</feature>
<keyword evidence="14" id="KW-0966">Cell projection</keyword>
<keyword evidence="8 12" id="KW-1133">Transmembrane helix</keyword>
<dbReference type="EMBL" id="QFQB01000005">
    <property type="protein sequence ID" value="PZQ48457.1"/>
    <property type="molecule type" value="Genomic_DNA"/>
</dbReference>
<organism evidence="14 15">
    <name type="scientific">Micavibrio aeruginosavorus</name>
    <dbReference type="NCBI Taxonomy" id="349221"/>
    <lineage>
        <taxon>Bacteria</taxon>
        <taxon>Pseudomonadati</taxon>
        <taxon>Bdellovibrionota</taxon>
        <taxon>Bdellovibrionia</taxon>
        <taxon>Bdellovibrionales</taxon>
        <taxon>Pseudobdellovibrionaceae</taxon>
        <taxon>Micavibrio</taxon>
    </lineage>
</organism>
<evidence type="ECO:0000256" key="7">
    <source>
        <dbReference type="ARBA" id="ARBA00022927"/>
    </source>
</evidence>
<keyword evidence="5 12" id="KW-0812">Transmembrane</keyword>
<evidence type="ECO:0000256" key="3">
    <source>
        <dbReference type="ARBA" id="ARBA00022448"/>
    </source>
</evidence>
<keyword evidence="14" id="KW-0969">Cilium</keyword>
<dbReference type="PRINTS" id="PR01302">
    <property type="entry name" value="TYPE3IMPPROT"/>
</dbReference>
<dbReference type="GO" id="GO:0009425">
    <property type="term" value="C:bacterial-type flagellum basal body"/>
    <property type="evidence" value="ECO:0007669"/>
    <property type="project" value="UniProtKB-SubCell"/>
</dbReference>
<evidence type="ECO:0000256" key="13">
    <source>
        <dbReference type="SAM" id="SignalP"/>
    </source>
</evidence>
<dbReference type="InterPro" id="IPR005837">
    <property type="entry name" value="FliP"/>
</dbReference>
<keyword evidence="4 12" id="KW-1003">Cell membrane</keyword>
<keyword evidence="9 12" id="KW-0472">Membrane</keyword>
<dbReference type="PROSITE" id="PS01060">
    <property type="entry name" value="FLIP_1"/>
    <property type="match status" value="1"/>
</dbReference>
<comment type="function">
    <text evidence="12">Plays a role in the flagellum-specific transport system.</text>
</comment>
<comment type="caution">
    <text evidence="12">Lacks conserved residue(s) required for the propagation of feature annotation.</text>
</comment>
<evidence type="ECO:0000256" key="4">
    <source>
        <dbReference type="ARBA" id="ARBA00022475"/>
    </source>
</evidence>
<evidence type="ECO:0000256" key="5">
    <source>
        <dbReference type="ARBA" id="ARBA00022692"/>
    </source>
</evidence>
<evidence type="ECO:0000256" key="9">
    <source>
        <dbReference type="ARBA" id="ARBA00023136"/>
    </source>
</evidence>
<evidence type="ECO:0000256" key="2">
    <source>
        <dbReference type="ARBA" id="ARBA00021714"/>
    </source>
</evidence>
<accession>A0A2W5PUL8</accession>
<evidence type="ECO:0000256" key="6">
    <source>
        <dbReference type="ARBA" id="ARBA00022795"/>
    </source>
</evidence>
<keyword evidence="13" id="KW-0732">Signal</keyword>
<dbReference type="PANTHER" id="PTHR30587">
    <property type="entry name" value="FLAGELLAR BIOSYNTHETIC PROTEIN FLIP"/>
    <property type="match status" value="1"/>
</dbReference>
<dbReference type="PRINTS" id="PR00951">
    <property type="entry name" value="FLGBIOSNFLIP"/>
</dbReference>
<dbReference type="NCBIfam" id="NF009438">
    <property type="entry name" value="PRK12797.1"/>
    <property type="match status" value="1"/>
</dbReference>
<feature type="transmembrane region" description="Helical" evidence="12">
    <location>
        <begin position="54"/>
        <end position="82"/>
    </location>
</feature>
<keyword evidence="3 12" id="KW-0813">Transport</keyword>
<dbReference type="GO" id="GO:0005886">
    <property type="term" value="C:plasma membrane"/>
    <property type="evidence" value="ECO:0007669"/>
    <property type="project" value="UniProtKB-SubCell"/>
</dbReference>
<dbReference type="Pfam" id="PF00813">
    <property type="entry name" value="FliP"/>
    <property type="match status" value="1"/>
</dbReference>
<evidence type="ECO:0000256" key="10">
    <source>
        <dbReference type="ARBA" id="ARBA00023143"/>
    </source>
</evidence>
<protein>
    <recommendedName>
        <fullName evidence="2 12">Flagellar biosynthetic protein FliP</fullName>
    </recommendedName>
</protein>
<evidence type="ECO:0000313" key="14">
    <source>
        <dbReference type="EMBL" id="PZQ48457.1"/>
    </source>
</evidence>
<feature type="signal peptide" evidence="13">
    <location>
        <begin position="1"/>
        <end position="30"/>
    </location>
</feature>
<keyword evidence="14" id="KW-0282">Flagellum</keyword>
<feature type="transmembrane region" description="Helical" evidence="12">
    <location>
        <begin position="227"/>
        <end position="248"/>
    </location>
</feature>
<gene>
    <name evidence="12 14" type="primary">fliP</name>
    <name evidence="14" type="ORF">DI551_01515</name>
</gene>
<comment type="similarity">
    <text evidence="1 12">Belongs to the FliP/MopC/SpaP family.</text>
</comment>
<dbReference type="GO" id="GO:0044781">
    <property type="term" value="P:bacterial-type flagellum organization"/>
    <property type="evidence" value="ECO:0007669"/>
    <property type="project" value="UniProtKB-UniRule"/>
</dbReference>
<name>A0A2W5PUL8_9BACT</name>
<keyword evidence="7 12" id="KW-0653">Protein transport</keyword>
<evidence type="ECO:0000313" key="15">
    <source>
        <dbReference type="Proteomes" id="UP000249417"/>
    </source>
</evidence>
<evidence type="ECO:0000256" key="1">
    <source>
        <dbReference type="ARBA" id="ARBA00006257"/>
    </source>
</evidence>
<dbReference type="PROSITE" id="PS01061">
    <property type="entry name" value="FLIP_2"/>
    <property type="match status" value="1"/>
</dbReference>
<sequence>MFKRLFTFRSLTAIAAGALTLFALSHTALAQAVTLDLGSEENGTVSGRIIQMVALLTVLSLAPSILIMMTSFTRIIVVLSFLRTAMGIQQTPPNTVMISLALFMTFFIMSPTLKAAYDNGVQPLVNAEIDEMQAFDRTVAPFHEFMMKHVREKDLILFTELSKEGPFENQAAVPLQVLIPAFMISELRRAFEIGFMLFMPFVIIDMVTASILMSMGMMMLPPVMISLPFKIIFFVLVDGWYLICGSLIQSFNSVPGSPAG</sequence>
<evidence type="ECO:0000256" key="8">
    <source>
        <dbReference type="ARBA" id="ARBA00022989"/>
    </source>
</evidence>
<dbReference type="PANTHER" id="PTHR30587:SF0">
    <property type="entry name" value="FLAGELLAR BIOSYNTHETIC PROTEIN FLIP"/>
    <property type="match status" value="1"/>
</dbReference>
<dbReference type="InterPro" id="IPR005838">
    <property type="entry name" value="T3SS_IM_P"/>
</dbReference>
<comment type="subcellular location">
    <subcellularLocation>
        <location evidence="12">Cell membrane</location>
        <topology evidence="12">Multi-pass membrane protein</topology>
    </subcellularLocation>
    <subcellularLocation>
        <location evidence="12">Bacterial flagellum basal body</location>
    </subcellularLocation>
</comment>